<dbReference type="SUPFAM" id="SSF103473">
    <property type="entry name" value="MFS general substrate transporter"/>
    <property type="match status" value="1"/>
</dbReference>
<dbReference type="GO" id="GO:0016020">
    <property type="term" value="C:membrane"/>
    <property type="evidence" value="ECO:0007669"/>
    <property type="project" value="UniProtKB-SubCell"/>
</dbReference>
<evidence type="ECO:0000256" key="1">
    <source>
        <dbReference type="ARBA" id="ARBA00004141"/>
    </source>
</evidence>
<evidence type="ECO:0000256" key="3">
    <source>
        <dbReference type="ARBA" id="ARBA00022692"/>
    </source>
</evidence>
<dbReference type="GO" id="GO:0022857">
    <property type="term" value="F:transmembrane transporter activity"/>
    <property type="evidence" value="ECO:0007669"/>
    <property type="project" value="InterPro"/>
</dbReference>
<reference evidence="8" key="1">
    <citation type="submission" date="2020-05" db="EMBL/GenBank/DDBJ databases">
        <title>Phylogenomic resolution of chytrid fungi.</title>
        <authorList>
            <person name="Stajich J.E."/>
            <person name="Amses K."/>
            <person name="Simmons R."/>
            <person name="Seto K."/>
            <person name="Myers J."/>
            <person name="Bonds A."/>
            <person name="Quandt C.A."/>
            <person name="Barry K."/>
            <person name="Liu P."/>
            <person name="Grigoriev I."/>
            <person name="Longcore J.E."/>
            <person name="James T.Y."/>
        </authorList>
    </citation>
    <scope>NUCLEOTIDE SEQUENCE</scope>
    <source>
        <strain evidence="8">JEL0513</strain>
    </source>
</reference>
<dbReference type="AlphaFoldDB" id="A0AAD5SX04"/>
<dbReference type="InterPro" id="IPR020846">
    <property type="entry name" value="MFS_dom"/>
</dbReference>
<evidence type="ECO:0000313" key="8">
    <source>
        <dbReference type="EMBL" id="KAJ3111916.1"/>
    </source>
</evidence>
<accession>A0AAD5SX04</accession>
<evidence type="ECO:0000256" key="2">
    <source>
        <dbReference type="ARBA" id="ARBA00022448"/>
    </source>
</evidence>
<dbReference type="PROSITE" id="PS50850">
    <property type="entry name" value="MFS"/>
    <property type="match status" value="1"/>
</dbReference>
<feature type="transmembrane region" description="Helical" evidence="6">
    <location>
        <begin position="79"/>
        <end position="101"/>
    </location>
</feature>
<evidence type="ECO:0000313" key="9">
    <source>
        <dbReference type="Proteomes" id="UP001211907"/>
    </source>
</evidence>
<keyword evidence="2" id="KW-0813">Transport</keyword>
<dbReference type="CDD" id="cd17316">
    <property type="entry name" value="MFS_SV2_like"/>
    <property type="match status" value="1"/>
</dbReference>
<name>A0AAD5SX04_9FUNG</name>
<proteinExistence type="predicted"/>
<comment type="subcellular location">
    <subcellularLocation>
        <location evidence="1">Membrane</location>
        <topology evidence="1">Multi-pass membrane protein</topology>
    </subcellularLocation>
</comment>
<keyword evidence="9" id="KW-1185">Reference proteome</keyword>
<feature type="transmembrane region" description="Helical" evidence="6">
    <location>
        <begin position="398"/>
        <end position="419"/>
    </location>
</feature>
<dbReference type="PANTHER" id="PTHR23511:SF5">
    <property type="entry name" value="MAJOR FACILITATOR-TYPE TRANSPORTER HXNZ-RELATED"/>
    <property type="match status" value="1"/>
</dbReference>
<feature type="transmembrane region" description="Helical" evidence="6">
    <location>
        <begin position="343"/>
        <end position="363"/>
    </location>
</feature>
<dbReference type="EMBL" id="JADGJH010001586">
    <property type="protein sequence ID" value="KAJ3111916.1"/>
    <property type="molecule type" value="Genomic_DNA"/>
</dbReference>
<organism evidence="8 9">
    <name type="scientific">Physocladia obscura</name>
    <dbReference type="NCBI Taxonomy" id="109957"/>
    <lineage>
        <taxon>Eukaryota</taxon>
        <taxon>Fungi</taxon>
        <taxon>Fungi incertae sedis</taxon>
        <taxon>Chytridiomycota</taxon>
        <taxon>Chytridiomycota incertae sedis</taxon>
        <taxon>Chytridiomycetes</taxon>
        <taxon>Chytridiales</taxon>
        <taxon>Chytriomycetaceae</taxon>
        <taxon>Physocladia</taxon>
    </lineage>
</organism>
<protein>
    <recommendedName>
        <fullName evidence="7">Major facilitator superfamily (MFS) profile domain-containing protein</fullName>
    </recommendedName>
</protein>
<gene>
    <name evidence="8" type="ORF">HK100_002507</name>
</gene>
<feature type="transmembrane region" description="Helical" evidence="6">
    <location>
        <begin position="131"/>
        <end position="155"/>
    </location>
</feature>
<comment type="caution">
    <text evidence="8">The sequence shown here is derived from an EMBL/GenBank/DDBJ whole genome shotgun (WGS) entry which is preliminary data.</text>
</comment>
<feature type="transmembrane region" description="Helical" evidence="6">
    <location>
        <begin position="210"/>
        <end position="232"/>
    </location>
</feature>
<feature type="transmembrane region" description="Helical" evidence="6">
    <location>
        <begin position="460"/>
        <end position="481"/>
    </location>
</feature>
<dbReference type="InterPro" id="IPR005828">
    <property type="entry name" value="MFS_sugar_transport-like"/>
</dbReference>
<sequence length="489" mass="53865">MAVEKVKDVLTEANEFDPNADINKLNEVISEIGMGTYQWVSDYPLTFNWQGDLSDNMWLQILATILPQVQAEFNVLDSISGLGTSSVYIGMIFGSLGWGIISDMIGRRPAFFITLAIGAVFGTAATFSPNFTGYCILLGLMGLGVGGNLPIDGSLFLEFIPKERQNLLMLMSLFWPIGAVIGALFGWWLIPTYSCDPTSSGYCDPVTNRGWRYTLAAMGLLTFAMLLSRFLFKLQESPKWLIAVGRKEEAIEVLKYLAKLNGKEINITVNDFPDIKLETKAEAFNRFTKSLKELFTKSTVVQTILVWLVWMLISIAYVMFYGFLPKFLETVNTGDPLTLGETYRNFFIQTLAGIPGSVAGTYLIETRLGRKGTMAWGAIGTGISLFLFTTTGNSWWQLFFNCIASFLSNLVYGVIYAYTPEVFKTGHRGTGVGMASCLGRVVGVAAPFLSGYLISINPRIALYLSAALFATMGFVAFFLPVETKGKAAL</sequence>
<feature type="transmembrane region" description="Helical" evidence="6">
    <location>
        <begin position="375"/>
        <end position="392"/>
    </location>
</feature>
<feature type="domain" description="Major facilitator superfamily (MFS) profile" evidence="7">
    <location>
        <begin position="28"/>
        <end position="484"/>
    </location>
</feature>
<keyword evidence="4 6" id="KW-1133">Transmembrane helix</keyword>
<feature type="transmembrane region" description="Helical" evidence="6">
    <location>
        <begin position="299"/>
        <end position="323"/>
    </location>
</feature>
<dbReference type="Pfam" id="PF00083">
    <property type="entry name" value="Sugar_tr"/>
    <property type="match status" value="1"/>
</dbReference>
<feature type="transmembrane region" description="Helical" evidence="6">
    <location>
        <begin position="108"/>
        <end position="125"/>
    </location>
</feature>
<feature type="transmembrane region" description="Helical" evidence="6">
    <location>
        <begin position="431"/>
        <end position="454"/>
    </location>
</feature>
<dbReference type="PANTHER" id="PTHR23511">
    <property type="entry name" value="SYNAPTIC VESICLE GLYCOPROTEIN 2"/>
    <property type="match status" value="1"/>
</dbReference>
<evidence type="ECO:0000256" key="4">
    <source>
        <dbReference type="ARBA" id="ARBA00022989"/>
    </source>
</evidence>
<dbReference type="Proteomes" id="UP001211907">
    <property type="component" value="Unassembled WGS sequence"/>
</dbReference>
<evidence type="ECO:0000259" key="7">
    <source>
        <dbReference type="PROSITE" id="PS50850"/>
    </source>
</evidence>
<evidence type="ECO:0000256" key="6">
    <source>
        <dbReference type="SAM" id="Phobius"/>
    </source>
</evidence>
<keyword evidence="5 6" id="KW-0472">Membrane</keyword>
<evidence type="ECO:0000256" key="5">
    <source>
        <dbReference type="ARBA" id="ARBA00023136"/>
    </source>
</evidence>
<keyword evidence="3 6" id="KW-0812">Transmembrane</keyword>
<dbReference type="InterPro" id="IPR036259">
    <property type="entry name" value="MFS_trans_sf"/>
</dbReference>
<dbReference type="Gene3D" id="1.20.1250.20">
    <property type="entry name" value="MFS general substrate transporter like domains"/>
    <property type="match status" value="1"/>
</dbReference>
<feature type="transmembrane region" description="Helical" evidence="6">
    <location>
        <begin position="167"/>
        <end position="190"/>
    </location>
</feature>